<comment type="caution">
    <text evidence="1">The sequence shown here is derived from an EMBL/GenBank/DDBJ whole genome shotgun (WGS) entry which is preliminary data.</text>
</comment>
<dbReference type="Proteomes" id="UP000763641">
    <property type="component" value="Unassembled WGS sequence"/>
</dbReference>
<name>A0ABS2D627_9SPHN</name>
<proteinExistence type="predicted"/>
<sequence>MNRPRFADATHELAIVARDLRDSRAAGDPKMVADGKLTPAQAGDRLRIADAVAADWTAYAAMQLPSGAGATQAEKRDMLAGALKVITTRRDRAHAAMLAEGAWMGQLAIGALWQLVDAHLPQTGRIEPYLHWESYAAAVEALLWWQDRTEQASKRWSVEGTLWMREQLAAGQGRLAA</sequence>
<reference evidence="1 2" key="1">
    <citation type="submission" date="2020-12" db="EMBL/GenBank/DDBJ databases">
        <title>Sphingomonas sp.</title>
        <authorList>
            <person name="Kim M.K."/>
        </authorList>
    </citation>
    <scope>NUCLEOTIDE SEQUENCE [LARGE SCALE GENOMIC DNA]</scope>
    <source>
        <strain evidence="1 2">BT552</strain>
    </source>
</reference>
<evidence type="ECO:0000313" key="2">
    <source>
        <dbReference type="Proteomes" id="UP000763641"/>
    </source>
</evidence>
<keyword evidence="2" id="KW-1185">Reference proteome</keyword>
<organism evidence="1 2">
    <name type="scientific">Sphingomonas longa</name>
    <dbReference type="NCBI Taxonomy" id="2778730"/>
    <lineage>
        <taxon>Bacteria</taxon>
        <taxon>Pseudomonadati</taxon>
        <taxon>Pseudomonadota</taxon>
        <taxon>Alphaproteobacteria</taxon>
        <taxon>Sphingomonadales</taxon>
        <taxon>Sphingomonadaceae</taxon>
        <taxon>Sphingomonas</taxon>
    </lineage>
</organism>
<accession>A0ABS2D627</accession>
<protein>
    <submittedName>
        <fullName evidence="1">Uncharacterized protein</fullName>
    </submittedName>
</protein>
<dbReference type="RefSeq" id="WP_204198337.1">
    <property type="nucleotide sequence ID" value="NZ_JAFEMC010000002.1"/>
</dbReference>
<evidence type="ECO:0000313" key="1">
    <source>
        <dbReference type="EMBL" id="MBM6576371.1"/>
    </source>
</evidence>
<dbReference type="EMBL" id="JAFEMC010000002">
    <property type="protein sequence ID" value="MBM6576371.1"/>
    <property type="molecule type" value="Genomic_DNA"/>
</dbReference>
<gene>
    <name evidence="1" type="ORF">ILT43_08295</name>
</gene>